<evidence type="ECO:0000256" key="6">
    <source>
        <dbReference type="ARBA" id="ARBA00023136"/>
    </source>
</evidence>
<comment type="similarity">
    <text evidence="9">Belongs to the G-protein coupled receptor 1 family. Mas subfamily.</text>
</comment>
<keyword evidence="7" id="KW-0675">Receptor</keyword>
<evidence type="ECO:0000256" key="7">
    <source>
        <dbReference type="ARBA" id="ARBA00023170"/>
    </source>
</evidence>
<evidence type="ECO:0000259" key="11">
    <source>
        <dbReference type="PROSITE" id="PS50262"/>
    </source>
</evidence>
<evidence type="ECO:0000256" key="4">
    <source>
        <dbReference type="ARBA" id="ARBA00022989"/>
    </source>
</evidence>
<organism evidence="12 13">
    <name type="scientific">Pleurodeles waltl</name>
    <name type="common">Iberian ribbed newt</name>
    <dbReference type="NCBI Taxonomy" id="8319"/>
    <lineage>
        <taxon>Eukaryota</taxon>
        <taxon>Metazoa</taxon>
        <taxon>Chordata</taxon>
        <taxon>Craniata</taxon>
        <taxon>Vertebrata</taxon>
        <taxon>Euteleostomi</taxon>
        <taxon>Amphibia</taxon>
        <taxon>Batrachia</taxon>
        <taxon>Caudata</taxon>
        <taxon>Salamandroidea</taxon>
        <taxon>Salamandridae</taxon>
        <taxon>Pleurodelinae</taxon>
        <taxon>Pleurodeles</taxon>
    </lineage>
</organism>
<feature type="transmembrane region" description="Helical" evidence="10">
    <location>
        <begin position="146"/>
        <end position="164"/>
    </location>
</feature>
<dbReference type="InterPro" id="IPR026234">
    <property type="entry name" value="MRGPCRFAMILY"/>
</dbReference>
<proteinExistence type="inferred from homology"/>
<keyword evidence="4 10" id="KW-1133">Transmembrane helix</keyword>
<dbReference type="GO" id="GO:0004930">
    <property type="term" value="F:G protein-coupled receptor activity"/>
    <property type="evidence" value="ECO:0007669"/>
    <property type="project" value="UniProtKB-KW"/>
</dbReference>
<protein>
    <recommendedName>
        <fullName evidence="11">G-protein coupled receptors family 1 profile domain-containing protein</fullName>
    </recommendedName>
</protein>
<dbReference type="PANTHER" id="PTHR11334:SF29">
    <property type="entry name" value="MAS-RELATED G-PROTEIN COUPLED RECEPTOR MEMBER X2"/>
    <property type="match status" value="1"/>
</dbReference>
<keyword evidence="13" id="KW-1185">Reference proteome</keyword>
<comment type="caution">
    <text evidence="12">The sequence shown here is derived from an EMBL/GenBank/DDBJ whole genome shotgun (WGS) entry which is preliminary data.</text>
</comment>
<evidence type="ECO:0000313" key="13">
    <source>
        <dbReference type="Proteomes" id="UP001066276"/>
    </source>
</evidence>
<dbReference type="AlphaFoldDB" id="A0AAV7SRF5"/>
<sequence>MADTSVQSFNQTMGVSANQTTFDFSLRLALSLPSQIVCLLGLAGNGVVFWFLCFGMKRNPVTVYVLNLAVVDFSVLLCISAELLLVLFKASKIAIPLSLLQTLRFFFTIGYNNSLYLLTAISVERCLSVVFPLWYKCHRPKHQSSVVCGLLWVIAIVVTILEFFSCTAEEAQRLAPHCMAVMVFLSCLAFGVVYMLMVVSSVVLVVQVRRCSQKRQPMRLYRAILFNVLVFLVTSCPTRLIGVLRFFQIIELNRFASFLIYYGHHFSTTINSSANPYIYFLVGWTQTIKSRGALKGALHRVFKADPEMSSQSGTFTSIVSRPGELSTGEIGQHSNNNAVLG</sequence>
<dbReference type="FunFam" id="1.20.1070.10:FF:000193">
    <property type="entry name" value="Mas-related G-protein coupled receptor member E"/>
    <property type="match status" value="1"/>
</dbReference>
<evidence type="ECO:0000313" key="12">
    <source>
        <dbReference type="EMBL" id="KAJ1166735.1"/>
    </source>
</evidence>
<evidence type="ECO:0000256" key="5">
    <source>
        <dbReference type="ARBA" id="ARBA00023040"/>
    </source>
</evidence>
<dbReference type="Pfam" id="PF00001">
    <property type="entry name" value="7tm_1"/>
    <property type="match status" value="1"/>
</dbReference>
<feature type="transmembrane region" description="Helical" evidence="10">
    <location>
        <begin position="32"/>
        <end position="52"/>
    </location>
</feature>
<accession>A0AAV7SRF5</accession>
<dbReference type="Proteomes" id="UP001066276">
    <property type="component" value="Chromosome 4_2"/>
</dbReference>
<dbReference type="SUPFAM" id="SSF81321">
    <property type="entry name" value="Family A G protein-coupled receptor-like"/>
    <property type="match status" value="1"/>
</dbReference>
<keyword evidence="3 10" id="KW-0812">Transmembrane</keyword>
<dbReference type="PANTHER" id="PTHR11334">
    <property type="entry name" value="MAS-RELATED G-PROTEIN COUPLED RECEPTOR"/>
    <property type="match status" value="1"/>
</dbReference>
<dbReference type="PRINTS" id="PR00237">
    <property type="entry name" value="GPCRRHODOPSN"/>
</dbReference>
<feature type="transmembrane region" description="Helical" evidence="10">
    <location>
        <begin position="179"/>
        <end position="208"/>
    </location>
</feature>
<feature type="domain" description="G-protein coupled receptors family 1 profile" evidence="11">
    <location>
        <begin position="44"/>
        <end position="279"/>
    </location>
</feature>
<evidence type="ECO:0000256" key="3">
    <source>
        <dbReference type="ARBA" id="ARBA00022692"/>
    </source>
</evidence>
<evidence type="ECO:0000256" key="9">
    <source>
        <dbReference type="ARBA" id="ARBA00061394"/>
    </source>
</evidence>
<feature type="transmembrane region" description="Helical" evidence="10">
    <location>
        <begin position="64"/>
        <end position="88"/>
    </location>
</feature>
<keyword evidence="2" id="KW-1003">Cell membrane</keyword>
<name>A0AAV7SRF5_PLEWA</name>
<evidence type="ECO:0000256" key="2">
    <source>
        <dbReference type="ARBA" id="ARBA00022475"/>
    </source>
</evidence>
<dbReference type="InterPro" id="IPR000276">
    <property type="entry name" value="GPCR_Rhodpsn"/>
</dbReference>
<dbReference type="InterPro" id="IPR017452">
    <property type="entry name" value="GPCR_Rhodpsn_7TM"/>
</dbReference>
<dbReference type="GO" id="GO:0005886">
    <property type="term" value="C:plasma membrane"/>
    <property type="evidence" value="ECO:0007669"/>
    <property type="project" value="UniProtKB-SubCell"/>
</dbReference>
<keyword evidence="8" id="KW-0807">Transducer</keyword>
<dbReference type="EMBL" id="JANPWB010000008">
    <property type="protein sequence ID" value="KAJ1166735.1"/>
    <property type="molecule type" value="Genomic_DNA"/>
</dbReference>
<feature type="transmembrane region" description="Helical" evidence="10">
    <location>
        <begin position="220"/>
        <end position="247"/>
    </location>
</feature>
<evidence type="ECO:0000256" key="1">
    <source>
        <dbReference type="ARBA" id="ARBA00004651"/>
    </source>
</evidence>
<dbReference type="Gene3D" id="1.20.1070.10">
    <property type="entry name" value="Rhodopsin 7-helix transmembrane proteins"/>
    <property type="match status" value="1"/>
</dbReference>
<dbReference type="PROSITE" id="PS50262">
    <property type="entry name" value="G_PROTEIN_RECEP_F1_2"/>
    <property type="match status" value="1"/>
</dbReference>
<evidence type="ECO:0000256" key="10">
    <source>
        <dbReference type="SAM" id="Phobius"/>
    </source>
</evidence>
<comment type="subcellular location">
    <subcellularLocation>
        <location evidence="1">Cell membrane</location>
        <topology evidence="1">Multi-pass membrane protein</topology>
    </subcellularLocation>
</comment>
<dbReference type="PRINTS" id="PR02108">
    <property type="entry name" value="MRGPCRFAMILY"/>
</dbReference>
<reference evidence="12" key="1">
    <citation type="journal article" date="2022" name="bioRxiv">
        <title>Sequencing and chromosome-scale assembly of the giantPleurodeles waltlgenome.</title>
        <authorList>
            <person name="Brown T."/>
            <person name="Elewa A."/>
            <person name="Iarovenko S."/>
            <person name="Subramanian E."/>
            <person name="Araus A.J."/>
            <person name="Petzold A."/>
            <person name="Susuki M."/>
            <person name="Suzuki K.-i.T."/>
            <person name="Hayashi T."/>
            <person name="Toyoda A."/>
            <person name="Oliveira C."/>
            <person name="Osipova E."/>
            <person name="Leigh N.D."/>
            <person name="Simon A."/>
            <person name="Yun M.H."/>
        </authorList>
    </citation>
    <scope>NUCLEOTIDE SEQUENCE</scope>
    <source>
        <strain evidence="12">20211129_DDA</strain>
        <tissue evidence="12">Liver</tissue>
    </source>
</reference>
<evidence type="ECO:0000256" key="8">
    <source>
        <dbReference type="ARBA" id="ARBA00023224"/>
    </source>
</evidence>
<gene>
    <name evidence="12" type="ORF">NDU88_007132</name>
</gene>
<keyword evidence="5" id="KW-0297">G-protein coupled receptor</keyword>
<keyword evidence="6 10" id="KW-0472">Membrane</keyword>